<dbReference type="AlphaFoldDB" id="A0A3M0C703"/>
<dbReference type="GO" id="GO:0006145">
    <property type="term" value="P:purine nucleobase catabolic process"/>
    <property type="evidence" value="ECO:0007669"/>
    <property type="project" value="TreeGrafter"/>
</dbReference>
<feature type="domain" description="Amidohydrolase 3" evidence="3">
    <location>
        <begin position="333"/>
        <end position="411"/>
    </location>
</feature>
<sequence length="424" mass="45151">MNRTLYTNARLMDPASGLDSHGSLLVRDGRIADLGNDLSPQDNDETVDCGGRILCPGFIDMRAHGVQIDAALKGGITTLILQPTQTTLIDTDAVVERIRRRAADTGRLNIYPMGAATKRAQGLEISEIGQMQAAGAVAFTDGRKAVADARVMRRLMEYAGHFGALIVQFAEEPQLAEGGVAHEGETAMRLGLPGIPSAAEVIQIERDLRLLEITGGRLHFALLSSRAGVEAVRAAKARGARVSASVAPPYLHLNESAVEGYRSFARLTPPLRSEEDRLALVQGLADGTIDTIVSDHDPKAEDQKRLPFSQAAPGVIGLETMLALSLSLVHAGKLPLMRVLDALTSRPADLLGLSSGRLAVDAPADLTIFDPNKPWRIEREAFGPNGNNTPFDTLPVQGRVWRTVVAGRTVYGDQAGAVTGPAGC</sequence>
<dbReference type="InterPro" id="IPR032466">
    <property type="entry name" value="Metal_Hydrolase"/>
</dbReference>
<evidence type="ECO:0000259" key="4">
    <source>
        <dbReference type="Pfam" id="PF12890"/>
    </source>
</evidence>
<evidence type="ECO:0000313" key="6">
    <source>
        <dbReference type="Proteomes" id="UP000271227"/>
    </source>
</evidence>
<dbReference type="RefSeq" id="WP_211332249.1">
    <property type="nucleotide sequence ID" value="NZ_REFR01000013.1"/>
</dbReference>
<evidence type="ECO:0000256" key="1">
    <source>
        <dbReference type="ARBA" id="ARBA00022833"/>
    </source>
</evidence>
<dbReference type="InterPro" id="IPR050138">
    <property type="entry name" value="DHOase/Allantoinase_Hydrolase"/>
</dbReference>
<protein>
    <submittedName>
        <fullName evidence="5">Dihydroorotase</fullName>
    </submittedName>
</protein>
<reference evidence="5 6" key="1">
    <citation type="submission" date="2018-10" db="EMBL/GenBank/DDBJ databases">
        <title>Genomic Encyclopedia of Archaeal and Bacterial Type Strains, Phase II (KMG-II): from individual species to whole genera.</title>
        <authorList>
            <person name="Goeker M."/>
        </authorList>
    </citation>
    <scope>NUCLEOTIDE SEQUENCE [LARGE SCALE GENOMIC DNA]</scope>
    <source>
        <strain evidence="5 6">DSM 25217</strain>
    </source>
</reference>
<dbReference type="Pfam" id="PF07969">
    <property type="entry name" value="Amidohydro_3"/>
    <property type="match status" value="1"/>
</dbReference>
<dbReference type="GO" id="GO:0004151">
    <property type="term" value="F:dihydroorotase activity"/>
    <property type="evidence" value="ECO:0007669"/>
    <property type="project" value="InterPro"/>
</dbReference>
<dbReference type="InterPro" id="IPR024403">
    <property type="entry name" value="DHOase_cat"/>
</dbReference>
<dbReference type="Pfam" id="PF12890">
    <property type="entry name" value="DHOase"/>
    <property type="match status" value="1"/>
</dbReference>
<dbReference type="PANTHER" id="PTHR43668:SF2">
    <property type="entry name" value="ALLANTOINASE"/>
    <property type="match status" value="1"/>
</dbReference>
<dbReference type="GO" id="GO:0046872">
    <property type="term" value="F:metal ion binding"/>
    <property type="evidence" value="ECO:0007669"/>
    <property type="project" value="InterPro"/>
</dbReference>
<comment type="caution">
    <text evidence="5">The sequence shown here is derived from an EMBL/GenBank/DDBJ whole genome shotgun (WGS) entry which is preliminary data.</text>
</comment>
<dbReference type="Gene3D" id="2.30.40.10">
    <property type="entry name" value="Urease, subunit C, domain 1"/>
    <property type="match status" value="1"/>
</dbReference>
<dbReference type="CDD" id="cd01317">
    <property type="entry name" value="DHOase_IIa"/>
    <property type="match status" value="1"/>
</dbReference>
<evidence type="ECO:0000256" key="2">
    <source>
        <dbReference type="ARBA" id="ARBA00022975"/>
    </source>
</evidence>
<dbReference type="GO" id="GO:0004038">
    <property type="term" value="F:allantoinase activity"/>
    <property type="evidence" value="ECO:0007669"/>
    <property type="project" value="TreeGrafter"/>
</dbReference>
<dbReference type="NCBIfam" id="TIGR00857">
    <property type="entry name" value="pyrC_multi"/>
    <property type="match status" value="1"/>
</dbReference>
<keyword evidence="6" id="KW-1185">Reference proteome</keyword>
<proteinExistence type="predicted"/>
<dbReference type="SUPFAM" id="SSF51556">
    <property type="entry name" value="Metallo-dependent hydrolases"/>
    <property type="match status" value="1"/>
</dbReference>
<dbReference type="GO" id="GO:0006221">
    <property type="term" value="P:pyrimidine nucleotide biosynthetic process"/>
    <property type="evidence" value="ECO:0007669"/>
    <property type="project" value="UniProtKB-KW"/>
</dbReference>
<dbReference type="InterPro" id="IPR004722">
    <property type="entry name" value="DHOase"/>
</dbReference>
<keyword evidence="1" id="KW-0862">Zinc</keyword>
<keyword evidence="2" id="KW-0665">Pyrimidine biosynthesis</keyword>
<gene>
    <name evidence="5" type="ORF">BXY39_2730</name>
</gene>
<evidence type="ECO:0000313" key="5">
    <source>
        <dbReference type="EMBL" id="RMB04467.1"/>
    </source>
</evidence>
<feature type="domain" description="Dihydroorotase catalytic" evidence="4">
    <location>
        <begin position="68"/>
        <end position="226"/>
    </location>
</feature>
<dbReference type="EMBL" id="REFR01000013">
    <property type="protein sequence ID" value="RMB04467.1"/>
    <property type="molecule type" value="Genomic_DNA"/>
</dbReference>
<accession>A0A3M0C703</accession>
<dbReference type="InterPro" id="IPR013108">
    <property type="entry name" value="Amidohydro_3"/>
</dbReference>
<dbReference type="InterPro" id="IPR011059">
    <property type="entry name" value="Metal-dep_hydrolase_composite"/>
</dbReference>
<dbReference type="SUPFAM" id="SSF51338">
    <property type="entry name" value="Composite domain of metallo-dependent hydrolases"/>
    <property type="match status" value="1"/>
</dbReference>
<organism evidence="5 6">
    <name type="scientific">Eilatimonas milleporae</name>
    <dbReference type="NCBI Taxonomy" id="911205"/>
    <lineage>
        <taxon>Bacteria</taxon>
        <taxon>Pseudomonadati</taxon>
        <taxon>Pseudomonadota</taxon>
        <taxon>Alphaproteobacteria</taxon>
        <taxon>Kordiimonadales</taxon>
        <taxon>Kordiimonadaceae</taxon>
        <taxon>Eilatimonas</taxon>
    </lineage>
</organism>
<name>A0A3M0C703_9PROT</name>
<dbReference type="Proteomes" id="UP000271227">
    <property type="component" value="Unassembled WGS sequence"/>
</dbReference>
<dbReference type="GO" id="GO:0005737">
    <property type="term" value="C:cytoplasm"/>
    <property type="evidence" value="ECO:0007669"/>
    <property type="project" value="TreeGrafter"/>
</dbReference>
<dbReference type="Gene3D" id="3.20.20.140">
    <property type="entry name" value="Metal-dependent hydrolases"/>
    <property type="match status" value="1"/>
</dbReference>
<dbReference type="InParanoid" id="A0A3M0C703"/>
<evidence type="ECO:0000259" key="3">
    <source>
        <dbReference type="Pfam" id="PF07969"/>
    </source>
</evidence>
<dbReference type="PANTHER" id="PTHR43668">
    <property type="entry name" value="ALLANTOINASE"/>
    <property type="match status" value="1"/>
</dbReference>